<dbReference type="PANTHER" id="PTHR24421">
    <property type="entry name" value="NITRATE/NITRITE SENSOR PROTEIN NARX-RELATED"/>
    <property type="match status" value="1"/>
</dbReference>
<dbReference type="HOGENOM" id="CLU_000445_20_8_11"/>
<dbReference type="PATRIC" id="fig|161896.4.peg.2041"/>
<gene>
    <name evidence="6" type="ORF">UL81_10465</name>
</gene>
<dbReference type="EC" id="2.7.13.3" evidence="6"/>
<dbReference type="Pfam" id="PF07730">
    <property type="entry name" value="HisKA_3"/>
    <property type="match status" value="1"/>
</dbReference>
<keyword evidence="4" id="KW-0472">Membrane</keyword>
<dbReference type="PANTHER" id="PTHR24421:SF63">
    <property type="entry name" value="SENSOR HISTIDINE KINASE DESK"/>
    <property type="match status" value="1"/>
</dbReference>
<dbReference type="GO" id="GO:0046983">
    <property type="term" value="F:protein dimerization activity"/>
    <property type="evidence" value="ECO:0007669"/>
    <property type="project" value="InterPro"/>
</dbReference>
<evidence type="ECO:0000313" key="7">
    <source>
        <dbReference type="Proteomes" id="UP000033566"/>
    </source>
</evidence>
<dbReference type="InterPro" id="IPR036890">
    <property type="entry name" value="HATPase_C_sf"/>
</dbReference>
<accession>A0A0F6QXK0</accession>
<dbReference type="InterPro" id="IPR050482">
    <property type="entry name" value="Sensor_HK_TwoCompSys"/>
</dbReference>
<proteinExistence type="predicted"/>
<evidence type="ECO:0000313" key="6">
    <source>
        <dbReference type="EMBL" id="AKE40027.1"/>
    </source>
</evidence>
<evidence type="ECO:0000256" key="1">
    <source>
        <dbReference type="ARBA" id="ARBA00022679"/>
    </source>
</evidence>
<name>A0A0F6QXK0_9CORY</name>
<evidence type="ECO:0000256" key="4">
    <source>
        <dbReference type="SAM" id="Phobius"/>
    </source>
</evidence>
<dbReference type="InterPro" id="IPR011712">
    <property type="entry name" value="Sig_transdc_His_kin_sub3_dim/P"/>
</dbReference>
<feature type="transmembrane region" description="Helical" evidence="4">
    <location>
        <begin position="41"/>
        <end position="59"/>
    </location>
</feature>
<dbReference type="EMBL" id="CP011311">
    <property type="protein sequence ID" value="AKE40027.1"/>
    <property type="molecule type" value="Genomic_DNA"/>
</dbReference>
<dbReference type="GO" id="GO:0016020">
    <property type="term" value="C:membrane"/>
    <property type="evidence" value="ECO:0007669"/>
    <property type="project" value="InterPro"/>
</dbReference>
<feature type="transmembrane region" description="Helical" evidence="4">
    <location>
        <begin position="123"/>
        <end position="140"/>
    </location>
</feature>
<sequence length="367" mass="40084">MEFDKTSAKFALWNRLALEGTVLALTFACVVDVFSSGSLPAVIAGIGLIILAACGIAAIETDPRLHLHPRASAIPWKDITTGMGLVIVVLAWATIEGADAAFPIVISICIVCLTSLHARPWSIWFAIALSIACAVILYPLDRQWMGVLPVLCYATTVYSLWYMDSIRAAERKRQLESLLQIQNERLRFAQQLHDTLGQHLAAMSVKAELAKALVTRGDDRAEQVLSELQELTKISMGQMRDVVEGYRTINLSTELAGARELLESAGITVTIEGNAIEVPQDKRELTAWFVRESATNILKHSQATHATIVVNSTEVTVFNNGAVEAPGRLGGLNPLRQRAEEMQGQLSVDHAGSTYTASLSWPKEDHD</sequence>
<evidence type="ECO:0000256" key="3">
    <source>
        <dbReference type="ARBA" id="ARBA00023012"/>
    </source>
</evidence>
<dbReference type="Gene3D" id="1.20.5.1930">
    <property type="match status" value="1"/>
</dbReference>
<evidence type="ECO:0000259" key="5">
    <source>
        <dbReference type="Pfam" id="PF07730"/>
    </source>
</evidence>
<dbReference type="OrthoDB" id="5241784at2"/>
<feature type="transmembrane region" description="Helical" evidence="4">
    <location>
        <begin position="79"/>
        <end position="95"/>
    </location>
</feature>
<feature type="transmembrane region" description="Helical" evidence="4">
    <location>
        <begin position="12"/>
        <end position="35"/>
    </location>
</feature>
<keyword evidence="4" id="KW-1133">Transmembrane helix</keyword>
<reference evidence="6 7" key="1">
    <citation type="journal article" date="2015" name="Genome Announc.">
        <title>Complete Genome Sequence of Corynebacterium camporealensis DSM 44610, Isolated from the Milk of a Manchega Sheep with Subclinical Mastitis.</title>
        <authorList>
            <person name="Ruckert C."/>
            <person name="Albersmeier A."/>
            <person name="Winkler A."/>
            <person name="Tauch A."/>
        </authorList>
    </citation>
    <scope>NUCLEOTIDE SEQUENCE [LARGE SCALE GENOMIC DNA]</scope>
    <source>
        <strain evidence="6 7">DSM 44610</strain>
    </source>
</reference>
<keyword evidence="7" id="KW-1185">Reference proteome</keyword>
<dbReference type="GO" id="GO:0000155">
    <property type="term" value="F:phosphorelay sensor kinase activity"/>
    <property type="evidence" value="ECO:0007669"/>
    <property type="project" value="InterPro"/>
</dbReference>
<keyword evidence="1 6" id="KW-0808">Transferase</keyword>
<keyword evidence="2 6" id="KW-0418">Kinase</keyword>
<feature type="transmembrane region" description="Helical" evidence="4">
    <location>
        <begin position="101"/>
        <end position="118"/>
    </location>
</feature>
<keyword evidence="3" id="KW-0902">Two-component regulatory system</keyword>
<dbReference type="Gene3D" id="3.30.565.10">
    <property type="entry name" value="Histidine kinase-like ATPase, C-terminal domain"/>
    <property type="match status" value="1"/>
</dbReference>
<organism evidence="6 7">
    <name type="scientific">Corynebacterium camporealensis</name>
    <dbReference type="NCBI Taxonomy" id="161896"/>
    <lineage>
        <taxon>Bacteria</taxon>
        <taxon>Bacillati</taxon>
        <taxon>Actinomycetota</taxon>
        <taxon>Actinomycetes</taxon>
        <taxon>Mycobacteriales</taxon>
        <taxon>Corynebacteriaceae</taxon>
        <taxon>Corynebacterium</taxon>
    </lineage>
</organism>
<dbReference type="Proteomes" id="UP000033566">
    <property type="component" value="Chromosome"/>
</dbReference>
<feature type="transmembrane region" description="Helical" evidence="4">
    <location>
        <begin position="146"/>
        <end position="163"/>
    </location>
</feature>
<dbReference type="KEGG" id="ccj:UL81_10465"/>
<evidence type="ECO:0000256" key="2">
    <source>
        <dbReference type="ARBA" id="ARBA00022777"/>
    </source>
</evidence>
<protein>
    <submittedName>
        <fullName evidence="6">Signal transduction histidine kinase</fullName>
        <ecNumber evidence="6">2.7.13.3</ecNumber>
    </submittedName>
</protein>
<feature type="domain" description="Signal transduction histidine kinase subgroup 3 dimerisation and phosphoacceptor" evidence="5">
    <location>
        <begin position="184"/>
        <end position="248"/>
    </location>
</feature>
<keyword evidence="4" id="KW-0812">Transmembrane</keyword>
<dbReference type="RefSeq" id="WP_052737455.1">
    <property type="nucleotide sequence ID" value="NZ_CP011311.1"/>
</dbReference>
<dbReference type="AlphaFoldDB" id="A0A0F6QXK0"/>